<dbReference type="Pfam" id="PF13487">
    <property type="entry name" value="HD_5"/>
    <property type="match status" value="1"/>
</dbReference>
<evidence type="ECO:0000259" key="3">
    <source>
        <dbReference type="PROSITE" id="PS51832"/>
    </source>
</evidence>
<dbReference type="PANTHER" id="PTHR45228:SF5">
    <property type="entry name" value="CYCLIC DI-GMP PHOSPHODIESTERASE VC_1348-RELATED"/>
    <property type="match status" value="1"/>
</dbReference>
<dbReference type="PROSITE" id="PS51832">
    <property type="entry name" value="HD_GYP"/>
    <property type="match status" value="1"/>
</dbReference>
<dbReference type="SMART" id="SM00471">
    <property type="entry name" value="HDc"/>
    <property type="match status" value="1"/>
</dbReference>
<name>A0ABS7ZNB9_9GAMM</name>
<dbReference type="InterPro" id="IPR003607">
    <property type="entry name" value="HD/PDEase_dom"/>
</dbReference>
<dbReference type="PROSITE" id="PS50110">
    <property type="entry name" value="RESPONSE_REGULATORY"/>
    <property type="match status" value="1"/>
</dbReference>
<proteinExistence type="predicted"/>
<dbReference type="InterPro" id="IPR052020">
    <property type="entry name" value="Cyclic_di-GMP/3'3'-cGAMP_PDE"/>
</dbReference>
<dbReference type="CDD" id="cd00077">
    <property type="entry name" value="HDc"/>
    <property type="match status" value="1"/>
</dbReference>
<dbReference type="Gene3D" id="1.10.3210.10">
    <property type="entry name" value="Hypothetical protein af1432"/>
    <property type="match status" value="1"/>
</dbReference>
<dbReference type="Pfam" id="PF00072">
    <property type="entry name" value="Response_reg"/>
    <property type="match status" value="1"/>
</dbReference>
<feature type="domain" description="HD-GYP" evidence="3">
    <location>
        <begin position="150"/>
        <end position="347"/>
    </location>
</feature>
<dbReference type="EMBL" id="JAEDAH010000030">
    <property type="protein sequence ID" value="MCA6063207.1"/>
    <property type="molecule type" value="Genomic_DNA"/>
</dbReference>
<dbReference type="PANTHER" id="PTHR45228">
    <property type="entry name" value="CYCLIC DI-GMP PHOSPHODIESTERASE TM_0186-RELATED"/>
    <property type="match status" value="1"/>
</dbReference>
<evidence type="ECO:0000256" key="1">
    <source>
        <dbReference type="PROSITE-ProRule" id="PRU00169"/>
    </source>
</evidence>
<dbReference type="SMART" id="SM00448">
    <property type="entry name" value="REC"/>
    <property type="match status" value="1"/>
</dbReference>
<feature type="domain" description="Response regulatory" evidence="2">
    <location>
        <begin position="27"/>
        <end position="142"/>
    </location>
</feature>
<comment type="caution">
    <text evidence="4">The sequence shown here is derived from an EMBL/GenBank/DDBJ whole genome shotgun (WGS) entry which is preliminary data.</text>
</comment>
<evidence type="ECO:0000313" key="5">
    <source>
        <dbReference type="Proteomes" id="UP000714380"/>
    </source>
</evidence>
<protein>
    <submittedName>
        <fullName evidence="4">Two-component system response regulator</fullName>
    </submittedName>
</protein>
<dbReference type="CDD" id="cd19920">
    <property type="entry name" value="REC_PA4781-like"/>
    <property type="match status" value="1"/>
</dbReference>
<dbReference type="SUPFAM" id="SSF52172">
    <property type="entry name" value="CheY-like"/>
    <property type="match status" value="1"/>
</dbReference>
<accession>A0ABS7ZNB9</accession>
<dbReference type="Proteomes" id="UP000714380">
    <property type="component" value="Unassembled WGS sequence"/>
</dbReference>
<dbReference type="InterPro" id="IPR037522">
    <property type="entry name" value="HD_GYP_dom"/>
</dbReference>
<evidence type="ECO:0000259" key="2">
    <source>
        <dbReference type="PROSITE" id="PS50110"/>
    </source>
</evidence>
<dbReference type="SUPFAM" id="SSF109604">
    <property type="entry name" value="HD-domain/PDEase-like"/>
    <property type="match status" value="1"/>
</dbReference>
<dbReference type="InterPro" id="IPR001789">
    <property type="entry name" value="Sig_transdc_resp-reg_receiver"/>
</dbReference>
<feature type="modified residue" description="4-aspartylphosphate" evidence="1">
    <location>
        <position position="75"/>
    </location>
</feature>
<keyword evidence="1" id="KW-0597">Phosphoprotein</keyword>
<dbReference type="Gene3D" id="3.40.50.2300">
    <property type="match status" value="1"/>
</dbReference>
<evidence type="ECO:0000313" key="4">
    <source>
        <dbReference type="EMBL" id="MCA6063207.1"/>
    </source>
</evidence>
<reference evidence="4 5" key="1">
    <citation type="submission" date="2020-12" db="EMBL/GenBank/DDBJ databases">
        <title>Novel Thalassolituus-related marine hydrocarbonoclastic bacteria mediated algae-derived hydrocarbons mineralization in twilight zone of the northern South China Sea.</title>
        <authorList>
            <person name="Dong C."/>
        </authorList>
    </citation>
    <scope>NUCLEOTIDE SEQUENCE [LARGE SCALE GENOMIC DNA]</scope>
    <source>
        <strain evidence="4 5">IMCC1826</strain>
    </source>
</reference>
<keyword evidence="5" id="KW-1185">Reference proteome</keyword>
<dbReference type="InterPro" id="IPR011006">
    <property type="entry name" value="CheY-like_superfamily"/>
</dbReference>
<gene>
    <name evidence="4" type="ORF">I9W95_06250</name>
</gene>
<sequence>MQKVFQHCCKPLSNRLRKGSKPVPGNTILLVDDEAANLQVLKNILETEYRLLFARDGEKALALALAEQPDLILLDVMMPGISGHQTCARLKAQDKTAHIPVIFVTALAQEDDETKGFELGAVDYLTKPVRPAIVRARVKTHLSLVRADELKQTRLSIVQRLGRAAEYKDNETGRHVIRTSLFSLIIGRQLGLDEHHLDDLLNAAPMHDIGKIGIPDAVLLKPGKLDPDEWEIMQRHAQIGAEIIGEDGSSLLKMARDIALCHHEKWDGSGYPQGLAGEAIPLEARIVAIADVFDALTSERPYKKAWTIDDACQLIREQSGKHFDPQLVEHFFNALPEILEARQKWLDDAHDNQNINH</sequence>
<organism evidence="4 5">
    <name type="scientific">Thalassolituus marinus</name>
    <dbReference type="NCBI Taxonomy" id="671053"/>
    <lineage>
        <taxon>Bacteria</taxon>
        <taxon>Pseudomonadati</taxon>
        <taxon>Pseudomonadota</taxon>
        <taxon>Gammaproteobacteria</taxon>
        <taxon>Oceanospirillales</taxon>
        <taxon>Oceanospirillaceae</taxon>
        <taxon>Thalassolituus</taxon>
    </lineage>
</organism>